<dbReference type="SUPFAM" id="SSF142019">
    <property type="entry name" value="Nqo1 FMN-binding domain-like"/>
    <property type="match status" value="1"/>
</dbReference>
<dbReference type="NCBIfam" id="NF003454">
    <property type="entry name" value="PRK05035.1"/>
    <property type="match status" value="1"/>
</dbReference>
<evidence type="ECO:0000313" key="12">
    <source>
        <dbReference type="Proteomes" id="UP001164472"/>
    </source>
</evidence>
<keyword evidence="6 8" id="KW-0408">Iron</keyword>
<keyword evidence="8" id="KW-1278">Translocase</keyword>
<dbReference type="Pfam" id="PF12838">
    <property type="entry name" value="Fer4_7"/>
    <property type="match status" value="1"/>
</dbReference>
<dbReference type="RefSeq" id="WP_251810533.1">
    <property type="nucleotide sequence ID" value="NZ_CP101527.1"/>
</dbReference>
<feature type="binding site" evidence="8">
    <location>
        <position position="414"/>
    </location>
    <ligand>
        <name>[4Fe-4S] cluster</name>
        <dbReference type="ChEBI" id="CHEBI:49883"/>
        <label>2</label>
    </ligand>
</feature>
<dbReference type="GO" id="GO:0022900">
    <property type="term" value="P:electron transport chain"/>
    <property type="evidence" value="ECO:0007669"/>
    <property type="project" value="UniProtKB-UniRule"/>
</dbReference>
<dbReference type="InterPro" id="IPR017896">
    <property type="entry name" value="4Fe4S_Fe-S-bd"/>
</dbReference>
<comment type="cofactor">
    <cofactor evidence="8">
        <name>[4Fe-4S] cluster</name>
        <dbReference type="ChEBI" id="CHEBI:49883"/>
    </cofactor>
    <text evidence="8">Binds 2 [4Fe-4S] clusters per subunit.</text>
</comment>
<dbReference type="NCBIfam" id="TIGR01945">
    <property type="entry name" value="rnfC"/>
    <property type="match status" value="1"/>
</dbReference>
<feature type="binding site" evidence="8">
    <location>
        <position position="379"/>
    </location>
    <ligand>
        <name>[4Fe-4S] cluster</name>
        <dbReference type="ChEBI" id="CHEBI:49883"/>
        <label>2</label>
    </ligand>
</feature>
<evidence type="ECO:0000256" key="1">
    <source>
        <dbReference type="ARBA" id="ARBA00022448"/>
    </source>
</evidence>
<keyword evidence="7 8" id="KW-0411">Iron-sulfur</keyword>
<dbReference type="Pfam" id="PF10531">
    <property type="entry name" value="SLBB"/>
    <property type="match status" value="1"/>
</dbReference>
<dbReference type="PROSITE" id="PS51379">
    <property type="entry name" value="4FE4S_FER_2"/>
    <property type="match status" value="2"/>
</dbReference>
<feature type="region of interest" description="Disordered" evidence="9">
    <location>
        <begin position="644"/>
        <end position="671"/>
    </location>
</feature>
<evidence type="ECO:0000313" key="11">
    <source>
        <dbReference type="EMBL" id="UZW75642.1"/>
    </source>
</evidence>
<feature type="region of interest" description="Disordered" evidence="9">
    <location>
        <begin position="1"/>
        <end position="26"/>
    </location>
</feature>
<evidence type="ECO:0000256" key="6">
    <source>
        <dbReference type="ARBA" id="ARBA00023004"/>
    </source>
</evidence>
<keyword evidence="3 8" id="KW-0479">Metal-binding</keyword>
<dbReference type="InterPro" id="IPR017900">
    <property type="entry name" value="4Fe4S_Fe_S_CS"/>
</dbReference>
<dbReference type="Gene3D" id="3.40.50.11540">
    <property type="entry name" value="NADH-ubiquinone oxidoreductase 51kDa subunit"/>
    <property type="match status" value="1"/>
</dbReference>
<comment type="similarity">
    <text evidence="8">Belongs to the 4Fe4S bacterial-type ferredoxin family. RnfC subfamily.</text>
</comment>
<feature type="compositionally biased region" description="Basic and acidic residues" evidence="9">
    <location>
        <begin position="483"/>
        <end position="504"/>
    </location>
</feature>
<evidence type="ECO:0000259" key="10">
    <source>
        <dbReference type="PROSITE" id="PS51379"/>
    </source>
</evidence>
<dbReference type="InterPro" id="IPR026902">
    <property type="entry name" value="RnfC_N"/>
</dbReference>
<dbReference type="AlphaFoldDB" id="A0A9E8HLP7"/>
<feature type="compositionally biased region" description="Polar residues" evidence="9">
    <location>
        <begin position="657"/>
        <end position="671"/>
    </location>
</feature>
<dbReference type="Pfam" id="PF01512">
    <property type="entry name" value="Complex1_51K"/>
    <property type="match status" value="1"/>
</dbReference>
<feature type="binding site" evidence="8">
    <location>
        <position position="408"/>
    </location>
    <ligand>
        <name>[4Fe-4S] cluster</name>
        <dbReference type="ChEBI" id="CHEBI:49883"/>
        <label>2</label>
    </ligand>
</feature>
<comment type="subcellular location">
    <subcellularLocation>
        <location evidence="8">Cell inner membrane</location>
        <topology evidence="8">Peripheral membrane protein</topology>
    </subcellularLocation>
</comment>
<proteinExistence type="inferred from homology"/>
<feature type="binding site" evidence="8">
    <location>
        <position position="418"/>
    </location>
    <ligand>
        <name>[4Fe-4S] cluster</name>
        <dbReference type="ChEBI" id="CHEBI:49883"/>
        <label>1</label>
    </ligand>
</feature>
<keyword evidence="12" id="KW-1185">Reference proteome</keyword>
<feature type="domain" description="4Fe-4S ferredoxin-type" evidence="10">
    <location>
        <begin position="360"/>
        <end position="389"/>
    </location>
</feature>
<dbReference type="EMBL" id="CP101527">
    <property type="protein sequence ID" value="UZW75642.1"/>
    <property type="molecule type" value="Genomic_DNA"/>
</dbReference>
<keyword evidence="4 8" id="KW-0677">Repeat</keyword>
<dbReference type="PANTHER" id="PTHR43034:SF2">
    <property type="entry name" value="ION-TRANSLOCATING OXIDOREDUCTASE COMPLEX SUBUNIT C"/>
    <property type="match status" value="1"/>
</dbReference>
<evidence type="ECO:0000256" key="4">
    <source>
        <dbReference type="ARBA" id="ARBA00022737"/>
    </source>
</evidence>
<accession>A0A9E8HLP7</accession>
<evidence type="ECO:0000256" key="2">
    <source>
        <dbReference type="ARBA" id="ARBA00022485"/>
    </source>
</evidence>
<feature type="region of interest" description="Disordered" evidence="9">
    <location>
        <begin position="463"/>
        <end position="504"/>
    </location>
</feature>
<comment type="subunit">
    <text evidence="8">The complex is composed of six subunits: RnfA, RnfB, RnfC, RnfD, RnfE and RnfG.</text>
</comment>
<comment type="function">
    <text evidence="8">Part of a membrane-bound complex that couples electron transfer with translocation of ions across the membrane.</text>
</comment>
<evidence type="ECO:0000256" key="5">
    <source>
        <dbReference type="ARBA" id="ARBA00022982"/>
    </source>
</evidence>
<evidence type="ECO:0000256" key="9">
    <source>
        <dbReference type="SAM" id="MobiDB-lite"/>
    </source>
</evidence>
<dbReference type="GO" id="GO:0046872">
    <property type="term" value="F:metal ion binding"/>
    <property type="evidence" value="ECO:0007669"/>
    <property type="project" value="UniProtKB-KW"/>
</dbReference>
<protein>
    <recommendedName>
        <fullName evidence="8">Ion-translocating oxidoreductase complex subunit C</fullName>
        <ecNumber evidence="8">7.-.-.-</ecNumber>
    </recommendedName>
    <alternativeName>
        <fullName evidence="8">Rnf electron transport complex subunit C</fullName>
    </alternativeName>
</protein>
<dbReference type="Gene3D" id="3.30.70.20">
    <property type="match status" value="1"/>
</dbReference>
<dbReference type="PANTHER" id="PTHR43034">
    <property type="entry name" value="ION-TRANSLOCATING OXIDOREDUCTASE COMPLEX SUBUNIT C"/>
    <property type="match status" value="1"/>
</dbReference>
<organism evidence="11 12">
    <name type="scientific">Alkalimarinus sediminis</name>
    <dbReference type="NCBI Taxonomy" id="1632866"/>
    <lineage>
        <taxon>Bacteria</taxon>
        <taxon>Pseudomonadati</taxon>
        <taxon>Pseudomonadota</taxon>
        <taxon>Gammaproteobacteria</taxon>
        <taxon>Alteromonadales</taxon>
        <taxon>Alteromonadaceae</taxon>
        <taxon>Alkalimarinus</taxon>
    </lineage>
</organism>
<dbReference type="GO" id="GO:0005886">
    <property type="term" value="C:plasma membrane"/>
    <property type="evidence" value="ECO:0007669"/>
    <property type="project" value="UniProtKB-SubCell"/>
</dbReference>
<dbReference type="GO" id="GO:0051539">
    <property type="term" value="F:4 iron, 4 sulfur cluster binding"/>
    <property type="evidence" value="ECO:0007669"/>
    <property type="project" value="UniProtKB-KW"/>
</dbReference>
<dbReference type="InterPro" id="IPR011538">
    <property type="entry name" value="Nuo51_FMN-bd"/>
</dbReference>
<feature type="binding site" evidence="8">
    <location>
        <position position="375"/>
    </location>
    <ligand>
        <name>[4Fe-4S] cluster</name>
        <dbReference type="ChEBI" id="CHEBI:49883"/>
        <label>1</label>
    </ligand>
</feature>
<evidence type="ECO:0000256" key="7">
    <source>
        <dbReference type="ARBA" id="ARBA00023014"/>
    </source>
</evidence>
<keyword evidence="5 8" id="KW-0249">Electron transport</keyword>
<keyword evidence="1 8" id="KW-0813">Transport</keyword>
<gene>
    <name evidence="11" type="primary">rsxC</name>
    <name evidence="8" type="synonym">rnfC</name>
    <name evidence="11" type="ORF">NNL22_03340</name>
</gene>
<keyword evidence="8" id="KW-1003">Cell membrane</keyword>
<name>A0A9E8HLP7_9ALTE</name>
<dbReference type="EC" id="7.-.-.-" evidence="8"/>
<feature type="binding site" evidence="8">
    <location>
        <position position="411"/>
    </location>
    <ligand>
        <name>[4Fe-4S] cluster</name>
        <dbReference type="ChEBI" id="CHEBI:49883"/>
        <label>2</label>
    </ligand>
</feature>
<feature type="domain" description="4Fe-4S ferredoxin-type" evidence="10">
    <location>
        <begin position="399"/>
        <end position="427"/>
    </location>
</feature>
<dbReference type="PROSITE" id="PS00198">
    <property type="entry name" value="4FE4S_FER_1"/>
    <property type="match status" value="1"/>
</dbReference>
<reference evidence="11" key="1">
    <citation type="submission" date="2022-07" db="EMBL/GenBank/DDBJ databases">
        <title>Alkalimarinus sp. nov., isolated from gut of a Alitta virens.</title>
        <authorList>
            <person name="Yang A.I."/>
            <person name="Shin N.-R."/>
        </authorList>
    </citation>
    <scope>NUCLEOTIDE SEQUENCE</scope>
    <source>
        <strain evidence="11">FA028</strain>
    </source>
</reference>
<keyword evidence="8" id="KW-0997">Cell inner membrane</keyword>
<dbReference type="Proteomes" id="UP001164472">
    <property type="component" value="Chromosome"/>
</dbReference>
<feature type="compositionally biased region" description="Basic and acidic residues" evidence="9">
    <location>
        <begin position="463"/>
        <end position="476"/>
    </location>
</feature>
<sequence length="671" mass="73332">MKQIWDFHGGIHPQENKEQSNQSNITDAGIPPLLILPLQQHIGQRAEPVVNVGDKVLKGQLVAKAAGPVSVSVHAPTSGTVTSISDHPVPHASGMSDLCVLIETDGEDKWCERNLCEDYSTLSKEELLNRIRNAGIAGMGGAGFPTAIKLHPPRQDKVNTLILNGAECEPYITSDDRLMRERAEEIILGLEIMAYILQPGECLIGVEDNKPEAIKALREAAKETQIEVVTIPTKYPSGGEKQLIKILTGHEVPNGRIPADIGVMCQNVATAAAVYRAIRFGEPLISRITTMTGDCIANKGNVEVLIGTPIDWLLEQHGYLNQKGSRLVMGGPMMGFTLHDTHLPVVKTTNCLLAATNKELAPPQPAQACIRCGMCSEVCPAELLPQQLYWFAKGQEFEKAEHHNLFDCIECGACSYVCPSTIPLVQYYRYAKGELKQIKADQEKSNQARERFEFRQERIEREKAEKEAKRKARAEAAAKAQAAKKEAEAEAKASSESPAKSDKAAAIEAALKRVDAKKQAQASTVTPEVTLESLQKKLLSAEDKFSKMESAWKDALENNPERAEKLATAVESSKNNVEKLKAQIDEMGGKSEVQAPAGPSIDELKSNVEKAKNKLQLMLDTLEDAKQNHPDRVEKLERAITKNRTRVSAAEAALSEAMNSETATESTESNG</sequence>
<evidence type="ECO:0000256" key="3">
    <source>
        <dbReference type="ARBA" id="ARBA00022723"/>
    </source>
</evidence>
<dbReference type="InterPro" id="IPR010208">
    <property type="entry name" value="Ion_transpt_RnfC/RsxC"/>
</dbReference>
<feature type="binding site" evidence="8">
    <location>
        <position position="372"/>
    </location>
    <ligand>
        <name>[4Fe-4S] cluster</name>
        <dbReference type="ChEBI" id="CHEBI:49883"/>
        <label>1</label>
    </ligand>
</feature>
<evidence type="ECO:0000256" key="8">
    <source>
        <dbReference type="HAMAP-Rule" id="MF_00461"/>
    </source>
</evidence>
<dbReference type="KEGG" id="asem:NNL22_03340"/>
<dbReference type="GO" id="GO:0009055">
    <property type="term" value="F:electron transfer activity"/>
    <property type="evidence" value="ECO:0007669"/>
    <property type="project" value="InterPro"/>
</dbReference>
<dbReference type="SUPFAM" id="SSF46548">
    <property type="entry name" value="alpha-helical ferredoxin"/>
    <property type="match status" value="1"/>
</dbReference>
<keyword evidence="8" id="KW-0472">Membrane</keyword>
<feature type="binding site" evidence="8">
    <location>
        <position position="369"/>
    </location>
    <ligand>
        <name>[4Fe-4S] cluster</name>
        <dbReference type="ChEBI" id="CHEBI:49883"/>
        <label>1</label>
    </ligand>
</feature>
<dbReference type="Pfam" id="PF13375">
    <property type="entry name" value="RnfC_N"/>
    <property type="match status" value="1"/>
</dbReference>
<dbReference type="HAMAP" id="MF_00461">
    <property type="entry name" value="RsxC_RnfC"/>
    <property type="match status" value="1"/>
</dbReference>
<dbReference type="InterPro" id="IPR019554">
    <property type="entry name" value="Soluble_ligand-bd"/>
</dbReference>
<dbReference type="InterPro" id="IPR037225">
    <property type="entry name" value="Nuo51_FMN-bd_sf"/>
</dbReference>
<keyword evidence="2 8" id="KW-0004">4Fe-4S</keyword>